<keyword evidence="8 20" id="KW-0472">Membrane</keyword>
<dbReference type="InterPro" id="IPR006202">
    <property type="entry name" value="Neur_chan_lig-bd"/>
</dbReference>
<dbReference type="InterPro" id="IPR036719">
    <property type="entry name" value="Neuro-gated_channel_TM_sf"/>
</dbReference>
<evidence type="ECO:0000256" key="1">
    <source>
        <dbReference type="ARBA" id="ARBA00022448"/>
    </source>
</evidence>
<comment type="function">
    <text evidence="19">Forms serotonin (5-hydroxytryptamine/5-HT3)-activated cation-selective channel complexes, which when activated cause fast, depolarizing responses in neurons.</text>
</comment>
<organism evidence="24 25">
    <name type="scientific">Polyodon spathula</name>
    <name type="common">North American paddlefish</name>
    <name type="synonym">Squalus spathula</name>
    <dbReference type="NCBI Taxonomy" id="7913"/>
    <lineage>
        <taxon>Eukaryota</taxon>
        <taxon>Metazoa</taxon>
        <taxon>Chordata</taxon>
        <taxon>Craniata</taxon>
        <taxon>Vertebrata</taxon>
        <taxon>Euteleostomi</taxon>
        <taxon>Actinopterygii</taxon>
        <taxon>Chondrostei</taxon>
        <taxon>Acipenseriformes</taxon>
        <taxon>Polyodontidae</taxon>
        <taxon>Polyodon</taxon>
    </lineage>
</organism>
<evidence type="ECO:0000256" key="7">
    <source>
        <dbReference type="ARBA" id="ARBA00023065"/>
    </source>
</evidence>
<feature type="transmembrane region" description="Helical" evidence="20">
    <location>
        <begin position="447"/>
        <end position="470"/>
    </location>
</feature>
<keyword evidence="7 20" id="KW-0406">Ion transport</keyword>
<evidence type="ECO:0000256" key="20">
    <source>
        <dbReference type="RuleBase" id="RU000687"/>
    </source>
</evidence>
<evidence type="ECO:0000259" key="22">
    <source>
        <dbReference type="Pfam" id="PF02931"/>
    </source>
</evidence>
<proteinExistence type="inferred from homology"/>
<feature type="domain" description="Neurotransmitter-gated ion-channel transmembrane" evidence="23">
    <location>
        <begin position="252"/>
        <end position="463"/>
    </location>
</feature>
<feature type="compositionally biased region" description="Basic and acidic residues" evidence="21">
    <location>
        <begin position="31"/>
        <end position="42"/>
    </location>
</feature>
<feature type="transmembrane region" description="Helical" evidence="20">
    <location>
        <begin position="246"/>
        <end position="269"/>
    </location>
</feature>
<comment type="similarity">
    <text evidence="20">Belongs to the ligand-gated ion channel (TC 1.A.9) family.</text>
</comment>
<dbReference type="CDD" id="cd19063">
    <property type="entry name" value="LGIC_TM_5-HT3"/>
    <property type="match status" value="1"/>
</dbReference>
<dbReference type="Proteomes" id="UP001166093">
    <property type="component" value="Unassembled WGS sequence"/>
</dbReference>
<dbReference type="PRINTS" id="PR01708">
    <property type="entry name" value="5HT3RECEPTOR"/>
</dbReference>
<evidence type="ECO:0000256" key="10">
    <source>
        <dbReference type="ARBA" id="ARBA00023170"/>
    </source>
</evidence>
<feature type="transmembrane region" description="Helical" evidence="20">
    <location>
        <begin position="310"/>
        <end position="333"/>
    </location>
</feature>
<keyword evidence="12" id="KW-0628">Postsynaptic cell membrane</keyword>
<keyword evidence="13" id="KW-1071">Ligand-gated ion channel</keyword>
<comment type="catalytic activity">
    <reaction evidence="16">
        <text>K(+)(in) = K(+)(out)</text>
        <dbReference type="Rhea" id="RHEA:29463"/>
        <dbReference type="ChEBI" id="CHEBI:29103"/>
    </reaction>
</comment>
<keyword evidence="10" id="KW-0675">Receptor</keyword>
<feature type="domain" description="Neurotransmitter-gated ion-channel ligand-binding" evidence="22">
    <location>
        <begin position="77"/>
        <end position="245"/>
    </location>
</feature>
<dbReference type="InterPro" id="IPR038050">
    <property type="entry name" value="Neuro_actylchol_rec"/>
</dbReference>
<dbReference type="SUPFAM" id="SSF63712">
    <property type="entry name" value="Nicotinic receptor ligand binding domain-like"/>
    <property type="match status" value="1"/>
</dbReference>
<evidence type="ECO:0000256" key="2">
    <source>
        <dbReference type="ARBA" id="ARBA00022475"/>
    </source>
</evidence>
<evidence type="ECO:0000256" key="6">
    <source>
        <dbReference type="ARBA" id="ARBA00023018"/>
    </source>
</evidence>
<keyword evidence="5 20" id="KW-1133">Transmembrane helix</keyword>
<evidence type="ECO:0000256" key="18">
    <source>
        <dbReference type="ARBA" id="ARBA00036634"/>
    </source>
</evidence>
<evidence type="ECO:0000259" key="23">
    <source>
        <dbReference type="Pfam" id="PF02932"/>
    </source>
</evidence>
<feature type="non-terminal residue" evidence="24">
    <location>
        <position position="1"/>
    </location>
</feature>
<comment type="caution">
    <text evidence="24">The sequence shown here is derived from an EMBL/GenBank/DDBJ whole genome shotgun (WGS) entry which is preliminary data.</text>
</comment>
<sequence length="473" mass="54446">MSGTLEEYEKKINLNLTRFTLPSDSFPPPLDEAKKQVEAGKEEEADSGAQQGRNGLRLQRYKGGAQSVLEDKPAAQDEKTHILQTYIWLRQFWVNEFLVWDPADFGGLNKVSIPVDNIWRPDLYVYEFVEEDLSPQIPYMYVRSSGRITHDKPLRIVSSCNLNIFYFPFDIQTCTLSLGPFLHTASDIVLGLHQTSDEITAESKENIQNKGEWELLNIDAQTTTWQMQGENWSKVIFKLRLKRRPLLYLVNLVIPSAFLMVIDLISFYLPVHQIDRGAFKMTLLLGYTVFLLIMNDLLPNNAGGTPIIGIYFSVCLALMVVSLLETIFISNVLHQTRSNSRNVPTFLKRITFSFIAKLICFSPSESHHEPAFKNLHSGERNVQQELDLSEESKLVSSPEAQSSQLIQNLLTSLSQDILVIRSHLDYRSLHEHKQEEWIRVAFIWDCFLFRLYLLLLVVFSVILISSWCMWYKA</sequence>
<comment type="catalytic activity">
    <reaction evidence="18">
        <text>Ca(2+)(in) = Ca(2+)(out)</text>
        <dbReference type="Rhea" id="RHEA:29671"/>
        <dbReference type="ChEBI" id="CHEBI:29108"/>
    </reaction>
</comment>
<gene>
    <name evidence="24" type="primary">Htr3a_0</name>
    <name evidence="24" type="ORF">GTO93_0005919</name>
</gene>
<keyword evidence="4" id="KW-0732">Signal</keyword>
<dbReference type="SUPFAM" id="SSF90112">
    <property type="entry name" value="Neurotransmitter-gated ion-channel transmembrane pore"/>
    <property type="match status" value="1"/>
</dbReference>
<evidence type="ECO:0000256" key="14">
    <source>
        <dbReference type="ARBA" id="ARBA00023303"/>
    </source>
</evidence>
<dbReference type="EMBL" id="JAAWVQ010076318">
    <property type="protein sequence ID" value="MBN3278054.1"/>
    <property type="molecule type" value="Genomic_DNA"/>
</dbReference>
<keyword evidence="25" id="KW-1185">Reference proteome</keyword>
<evidence type="ECO:0000256" key="15">
    <source>
        <dbReference type="ARBA" id="ARBA00034104"/>
    </source>
</evidence>
<evidence type="ECO:0000256" key="16">
    <source>
        <dbReference type="ARBA" id="ARBA00034430"/>
    </source>
</evidence>
<dbReference type="InterPro" id="IPR049944">
    <property type="entry name" value="LGIC_TM_5-HT3"/>
</dbReference>
<dbReference type="Pfam" id="PF02931">
    <property type="entry name" value="Neur_chan_LBD"/>
    <property type="match status" value="1"/>
</dbReference>
<evidence type="ECO:0000256" key="3">
    <source>
        <dbReference type="ARBA" id="ARBA00022692"/>
    </source>
</evidence>
<name>A0ABS2XVA3_POLSP</name>
<dbReference type="PROSITE" id="PS00236">
    <property type="entry name" value="NEUROTR_ION_CHANNEL"/>
    <property type="match status" value="1"/>
</dbReference>
<evidence type="ECO:0000256" key="9">
    <source>
        <dbReference type="ARBA" id="ARBA00023157"/>
    </source>
</evidence>
<dbReference type="PRINTS" id="PR00252">
    <property type="entry name" value="NRIONCHANNEL"/>
</dbReference>
<dbReference type="InterPro" id="IPR006201">
    <property type="entry name" value="Neur_channel"/>
</dbReference>
<keyword evidence="14 20" id="KW-0407">Ion channel</keyword>
<evidence type="ECO:0000256" key="13">
    <source>
        <dbReference type="ARBA" id="ARBA00023286"/>
    </source>
</evidence>
<evidence type="ECO:0000313" key="25">
    <source>
        <dbReference type="Proteomes" id="UP001166093"/>
    </source>
</evidence>
<evidence type="ECO:0000256" key="17">
    <source>
        <dbReference type="ARBA" id="ARBA00036239"/>
    </source>
</evidence>
<reference evidence="24" key="1">
    <citation type="journal article" date="2021" name="Cell">
        <title>Tracing the genetic footprints of vertebrate landing in non-teleost ray-finned fishes.</title>
        <authorList>
            <person name="Bi X."/>
            <person name="Wang K."/>
            <person name="Yang L."/>
            <person name="Pan H."/>
            <person name="Jiang H."/>
            <person name="Wei Q."/>
            <person name="Fang M."/>
            <person name="Yu H."/>
            <person name="Zhu C."/>
            <person name="Cai Y."/>
            <person name="He Y."/>
            <person name="Gan X."/>
            <person name="Zeng H."/>
            <person name="Yu D."/>
            <person name="Zhu Y."/>
            <person name="Jiang H."/>
            <person name="Qiu Q."/>
            <person name="Yang H."/>
            <person name="Zhang Y.E."/>
            <person name="Wang W."/>
            <person name="Zhu M."/>
            <person name="He S."/>
            <person name="Zhang G."/>
        </authorList>
    </citation>
    <scope>NUCLEOTIDE SEQUENCE</scope>
    <source>
        <strain evidence="24">Pddl_001</strain>
    </source>
</reference>
<keyword evidence="6" id="KW-0770">Synapse</keyword>
<evidence type="ECO:0000313" key="24">
    <source>
        <dbReference type="EMBL" id="MBN3278054.1"/>
    </source>
</evidence>
<feature type="transmembrane region" description="Helical" evidence="20">
    <location>
        <begin position="281"/>
        <end position="298"/>
    </location>
</feature>
<dbReference type="InterPro" id="IPR008132">
    <property type="entry name" value="5HT3_rcpt"/>
</dbReference>
<keyword evidence="1 20" id="KW-0813">Transport</keyword>
<dbReference type="InterPro" id="IPR008133">
    <property type="entry name" value="5HT3_rcpt_A"/>
</dbReference>
<comment type="catalytic activity">
    <reaction evidence="17">
        <text>Na(+)(in) = Na(+)(out)</text>
        <dbReference type="Rhea" id="RHEA:34963"/>
        <dbReference type="ChEBI" id="CHEBI:29101"/>
    </reaction>
</comment>
<evidence type="ECO:0000256" key="8">
    <source>
        <dbReference type="ARBA" id="ARBA00023136"/>
    </source>
</evidence>
<dbReference type="Gene3D" id="1.20.58.390">
    <property type="entry name" value="Neurotransmitter-gated ion-channel transmembrane domain"/>
    <property type="match status" value="1"/>
</dbReference>
<evidence type="ECO:0000256" key="11">
    <source>
        <dbReference type="ARBA" id="ARBA00023180"/>
    </source>
</evidence>
<dbReference type="InterPro" id="IPR018000">
    <property type="entry name" value="Neurotransmitter_ion_chnl_CS"/>
</dbReference>
<dbReference type="InterPro" id="IPR006029">
    <property type="entry name" value="Neurotrans-gated_channel_TM"/>
</dbReference>
<feature type="region of interest" description="Disordered" evidence="21">
    <location>
        <begin position="20"/>
        <end position="55"/>
    </location>
</feature>
<evidence type="ECO:0000256" key="21">
    <source>
        <dbReference type="SAM" id="MobiDB-lite"/>
    </source>
</evidence>
<protein>
    <submittedName>
        <fullName evidence="24">5HT3A protein</fullName>
    </submittedName>
</protein>
<keyword evidence="11" id="KW-0325">Glycoprotein</keyword>
<evidence type="ECO:0000256" key="5">
    <source>
        <dbReference type="ARBA" id="ARBA00022989"/>
    </source>
</evidence>
<dbReference type="Gene3D" id="2.70.170.10">
    <property type="entry name" value="Neurotransmitter-gated ion-channel ligand-binding domain"/>
    <property type="match status" value="1"/>
</dbReference>
<keyword evidence="9" id="KW-1015">Disulfide bond</keyword>
<evidence type="ECO:0000256" key="4">
    <source>
        <dbReference type="ARBA" id="ARBA00022729"/>
    </source>
</evidence>
<dbReference type="PRINTS" id="PR01709">
    <property type="entry name" value="5HT3ARECEPTR"/>
</dbReference>
<dbReference type="Pfam" id="PF02932">
    <property type="entry name" value="Neur_chan_memb"/>
    <property type="match status" value="1"/>
</dbReference>
<evidence type="ECO:0000256" key="12">
    <source>
        <dbReference type="ARBA" id="ARBA00023257"/>
    </source>
</evidence>
<dbReference type="PANTHER" id="PTHR18945">
    <property type="entry name" value="NEUROTRANSMITTER GATED ION CHANNEL"/>
    <property type="match status" value="1"/>
</dbReference>
<dbReference type="InterPro" id="IPR036734">
    <property type="entry name" value="Neur_chan_lig-bd_sf"/>
</dbReference>
<accession>A0ABS2XVA3</accession>
<comment type="subcellular location">
    <subcellularLocation>
        <location evidence="15">Postsynaptic cell membrane</location>
        <topology evidence="15">Multi-pass membrane protein</topology>
    </subcellularLocation>
</comment>
<keyword evidence="2" id="KW-1003">Cell membrane</keyword>
<evidence type="ECO:0000256" key="19">
    <source>
        <dbReference type="ARBA" id="ARBA00037540"/>
    </source>
</evidence>
<keyword evidence="3 20" id="KW-0812">Transmembrane</keyword>
<feature type="non-terminal residue" evidence="24">
    <location>
        <position position="473"/>
    </location>
</feature>